<gene>
    <name evidence="2" type="ORF">HYFRA_00001947</name>
</gene>
<evidence type="ECO:0000313" key="3">
    <source>
        <dbReference type="Proteomes" id="UP000696280"/>
    </source>
</evidence>
<feature type="region of interest" description="Disordered" evidence="1">
    <location>
        <begin position="1"/>
        <end position="51"/>
    </location>
</feature>
<dbReference type="OrthoDB" id="10424922at2759"/>
<dbReference type="AlphaFoldDB" id="A0A9N9KJP0"/>
<dbReference type="EMBL" id="CAJVRL010000001">
    <property type="protein sequence ID" value="CAG8948824.1"/>
    <property type="molecule type" value="Genomic_DNA"/>
</dbReference>
<protein>
    <submittedName>
        <fullName evidence="2">Uncharacterized protein</fullName>
    </submittedName>
</protein>
<sequence>MAPTPKRVAFAEHPEFLTTPATPTKPASPAGLKSALKRSSSTHVDPEKTPSEDLLSATLFSDLGKHDYPKNGEVLGKLLDNLETRFKEAEEKHAANLGAPTPDPPFTYLSKGSVTYLDVVDNMASAMQQLQLKQQAKTNLLQLTDEEAAAQRAKIDEKLAALRPKLAAATTNFKAAARKRTLAEREKTEAAAKYETIVAGLNAIEAEIEALQSAKLSAKAKRVAEDELEDAQLAEMVSSSRARMARTEAFVEFSEADTAFFVAERELEQLRMIEKELLESRP</sequence>
<keyword evidence="3" id="KW-1185">Reference proteome</keyword>
<proteinExistence type="predicted"/>
<organism evidence="2 3">
    <name type="scientific">Hymenoscyphus fraxineus</name>
    <dbReference type="NCBI Taxonomy" id="746836"/>
    <lineage>
        <taxon>Eukaryota</taxon>
        <taxon>Fungi</taxon>
        <taxon>Dikarya</taxon>
        <taxon>Ascomycota</taxon>
        <taxon>Pezizomycotina</taxon>
        <taxon>Leotiomycetes</taxon>
        <taxon>Helotiales</taxon>
        <taxon>Helotiaceae</taxon>
        <taxon>Hymenoscyphus</taxon>
    </lineage>
</organism>
<feature type="compositionally biased region" description="Low complexity" evidence="1">
    <location>
        <begin position="18"/>
        <end position="30"/>
    </location>
</feature>
<accession>A0A9N9KJP0</accession>
<evidence type="ECO:0000313" key="2">
    <source>
        <dbReference type="EMBL" id="CAG8948824.1"/>
    </source>
</evidence>
<name>A0A9N9KJP0_9HELO</name>
<dbReference type="Proteomes" id="UP000696280">
    <property type="component" value="Unassembled WGS sequence"/>
</dbReference>
<comment type="caution">
    <text evidence="2">The sequence shown here is derived from an EMBL/GenBank/DDBJ whole genome shotgun (WGS) entry which is preliminary data.</text>
</comment>
<evidence type="ECO:0000256" key="1">
    <source>
        <dbReference type="SAM" id="MobiDB-lite"/>
    </source>
</evidence>
<reference evidence="2" key="1">
    <citation type="submission" date="2021-07" db="EMBL/GenBank/DDBJ databases">
        <authorList>
            <person name="Durling M."/>
        </authorList>
    </citation>
    <scope>NUCLEOTIDE SEQUENCE</scope>
</reference>